<comment type="caution">
    <text evidence="3">The sequence shown here is derived from an EMBL/GenBank/DDBJ whole genome shotgun (WGS) entry which is preliminary data.</text>
</comment>
<evidence type="ECO:0000313" key="3">
    <source>
        <dbReference type="EMBL" id="MET3601300.1"/>
    </source>
</evidence>
<dbReference type="RefSeq" id="WP_354435110.1">
    <property type="nucleotide sequence ID" value="NZ_JBEPLY010000012.1"/>
</dbReference>
<keyword evidence="2" id="KW-1133">Transmembrane helix</keyword>
<evidence type="ECO:0000256" key="2">
    <source>
        <dbReference type="SAM" id="Phobius"/>
    </source>
</evidence>
<keyword evidence="4" id="KW-1185">Reference proteome</keyword>
<gene>
    <name evidence="3" type="ORF">ABID12_003256</name>
</gene>
<feature type="region of interest" description="Disordered" evidence="1">
    <location>
        <begin position="1"/>
        <end position="35"/>
    </location>
</feature>
<evidence type="ECO:0000313" key="4">
    <source>
        <dbReference type="Proteomes" id="UP001549164"/>
    </source>
</evidence>
<proteinExistence type="predicted"/>
<dbReference type="EMBL" id="JBEPLY010000012">
    <property type="protein sequence ID" value="MET3601300.1"/>
    <property type="molecule type" value="Genomic_DNA"/>
</dbReference>
<keyword evidence="2" id="KW-0472">Membrane</keyword>
<name>A0ABV2IEF3_9HYPH</name>
<accession>A0ABV2IEF3</accession>
<organism evidence="3 4">
    <name type="scientific">Martelella mangrovi</name>
    <dbReference type="NCBI Taxonomy" id="1397477"/>
    <lineage>
        <taxon>Bacteria</taxon>
        <taxon>Pseudomonadati</taxon>
        <taxon>Pseudomonadota</taxon>
        <taxon>Alphaproteobacteria</taxon>
        <taxon>Hyphomicrobiales</taxon>
        <taxon>Aurantimonadaceae</taxon>
        <taxon>Martelella</taxon>
    </lineage>
</organism>
<keyword evidence="2" id="KW-0812">Transmembrane</keyword>
<evidence type="ECO:0000256" key="1">
    <source>
        <dbReference type="SAM" id="MobiDB-lite"/>
    </source>
</evidence>
<sequence length="89" mass="9777">MRSKTLHHRPSTTAGVDAIDPQENVSATSKQAEADRGADAARKIYLSRHGYKKGVNWAFWLTLAGSLVFFVICFTGLFALVRVLMPALV</sequence>
<reference evidence="3 4" key="1">
    <citation type="submission" date="2024-06" db="EMBL/GenBank/DDBJ databases">
        <title>Genomic Encyclopedia of Type Strains, Phase IV (KMG-IV): sequencing the most valuable type-strain genomes for metagenomic binning, comparative biology and taxonomic classification.</title>
        <authorList>
            <person name="Goeker M."/>
        </authorList>
    </citation>
    <scope>NUCLEOTIDE SEQUENCE [LARGE SCALE GENOMIC DNA]</scope>
    <source>
        <strain evidence="3 4">DSM 28102</strain>
    </source>
</reference>
<protein>
    <submittedName>
        <fullName evidence="3">Uncharacterized protein</fullName>
    </submittedName>
</protein>
<feature type="compositionally biased region" description="Basic residues" evidence="1">
    <location>
        <begin position="1"/>
        <end position="10"/>
    </location>
</feature>
<dbReference type="Proteomes" id="UP001549164">
    <property type="component" value="Unassembled WGS sequence"/>
</dbReference>
<feature type="transmembrane region" description="Helical" evidence="2">
    <location>
        <begin position="57"/>
        <end position="81"/>
    </location>
</feature>